<dbReference type="OrthoDB" id="161145at2"/>
<dbReference type="HOGENOM" id="CLU_1131958_0_0_0"/>
<dbReference type="Pfam" id="PF08239">
    <property type="entry name" value="SH3_3"/>
    <property type="match status" value="1"/>
</dbReference>
<gene>
    <name evidence="4" type="ordered locus">CLDAP_22190</name>
</gene>
<accession>I0I4S1</accession>
<proteinExistence type="predicted"/>
<evidence type="ECO:0000256" key="2">
    <source>
        <dbReference type="SAM" id="SignalP"/>
    </source>
</evidence>
<evidence type="ECO:0000259" key="3">
    <source>
        <dbReference type="SMART" id="SM00287"/>
    </source>
</evidence>
<keyword evidence="2" id="KW-0732">Signal</keyword>
<feature type="region of interest" description="Disordered" evidence="1">
    <location>
        <begin position="147"/>
        <end position="166"/>
    </location>
</feature>
<dbReference type="Gene3D" id="2.30.30.40">
    <property type="entry name" value="SH3 Domains"/>
    <property type="match status" value="2"/>
</dbReference>
<sequence>MLALFAVALIWGVPTLACGSFAERPVPTPTPTSEAVIQPTGPSGGPVVIETPILPVIVETPTPEPTATFTPTPIPGTALMIGQPARVVAPNGVNMRQEPTVSAALVRYLPSRLKVTIVDGPVEADGYRWWKVDDGEGNIGWSVENDGETDLLSPQLGEPEPVDRSPRVGERVRITMRTGQLSVRETPGTDARLITRVNPGQEFTVMGGPQQASGYIWYQIRSDSGDIEGWVAEGDNTERWVSPLE</sequence>
<dbReference type="AlphaFoldDB" id="I0I4S1"/>
<feature type="chain" id="PRO_5003628517" description="SH3b domain-containing protein" evidence="2">
    <location>
        <begin position="18"/>
        <end position="245"/>
    </location>
</feature>
<keyword evidence="5" id="KW-1185">Reference proteome</keyword>
<feature type="signal peptide" evidence="2">
    <location>
        <begin position="1"/>
        <end position="17"/>
    </location>
</feature>
<dbReference type="Proteomes" id="UP000007880">
    <property type="component" value="Chromosome"/>
</dbReference>
<dbReference type="EMBL" id="AP012337">
    <property type="protein sequence ID" value="BAM00259.1"/>
    <property type="molecule type" value="Genomic_DNA"/>
</dbReference>
<reference evidence="4 5" key="1">
    <citation type="submission" date="2012-02" db="EMBL/GenBank/DDBJ databases">
        <title>Complete genome sequence of Caldilinea aerophila DSM 14535 (= NBRC 102666).</title>
        <authorList>
            <person name="Oguchi A."/>
            <person name="Hosoyama A."/>
            <person name="Sekine M."/>
            <person name="Fukai R."/>
            <person name="Kato Y."/>
            <person name="Nakamura S."/>
            <person name="Hanada S."/>
            <person name="Yamazaki S."/>
            <person name="Fujita N."/>
        </authorList>
    </citation>
    <scope>NUCLEOTIDE SEQUENCE [LARGE SCALE GENOMIC DNA]</scope>
    <source>
        <strain evidence="5">DSM 14535 / JCM 11387 / NBRC 104270 / STL-6-O1</strain>
    </source>
</reference>
<feature type="domain" description="SH3b" evidence="3">
    <location>
        <begin position="83"/>
        <end position="150"/>
    </location>
</feature>
<evidence type="ECO:0000313" key="5">
    <source>
        <dbReference type="Proteomes" id="UP000007880"/>
    </source>
</evidence>
<dbReference type="eggNOG" id="COG4257">
    <property type="taxonomic scope" value="Bacteria"/>
</dbReference>
<evidence type="ECO:0000313" key="4">
    <source>
        <dbReference type="EMBL" id="BAM00259.1"/>
    </source>
</evidence>
<dbReference type="InterPro" id="IPR003646">
    <property type="entry name" value="SH3-like_bac-type"/>
</dbReference>
<evidence type="ECO:0000256" key="1">
    <source>
        <dbReference type="SAM" id="MobiDB-lite"/>
    </source>
</evidence>
<dbReference type="SMART" id="SM00287">
    <property type="entry name" value="SH3b"/>
    <property type="match status" value="2"/>
</dbReference>
<protein>
    <recommendedName>
        <fullName evidence="3">SH3b domain-containing protein</fullName>
    </recommendedName>
</protein>
<organism evidence="4 5">
    <name type="scientific">Caldilinea aerophila (strain DSM 14535 / JCM 11387 / NBRC 104270 / STL-6-O1)</name>
    <dbReference type="NCBI Taxonomy" id="926550"/>
    <lineage>
        <taxon>Bacteria</taxon>
        <taxon>Bacillati</taxon>
        <taxon>Chloroflexota</taxon>
        <taxon>Caldilineae</taxon>
        <taxon>Caldilineales</taxon>
        <taxon>Caldilineaceae</taxon>
        <taxon>Caldilinea</taxon>
    </lineage>
</organism>
<name>I0I4S1_CALAS</name>
<feature type="domain" description="SH3b" evidence="3">
    <location>
        <begin position="169"/>
        <end position="239"/>
    </location>
</feature>
<dbReference type="KEGG" id="cap:CLDAP_22190"/>